<comment type="caution">
    <text evidence="12">The sequence shown here is derived from an EMBL/GenBank/DDBJ whole genome shotgun (WGS) entry which is preliminary data.</text>
</comment>
<dbReference type="GO" id="GO:0016126">
    <property type="term" value="P:sterol biosynthetic process"/>
    <property type="evidence" value="ECO:0007669"/>
    <property type="project" value="TreeGrafter"/>
</dbReference>
<keyword evidence="8" id="KW-0443">Lipid metabolism</keyword>
<protein>
    <submittedName>
        <fullName evidence="12">Uncharacterized protein</fullName>
    </submittedName>
</protein>
<feature type="transmembrane region" description="Helical" evidence="11">
    <location>
        <begin position="260"/>
        <end position="278"/>
    </location>
</feature>
<feature type="transmembrane region" description="Helical" evidence="11">
    <location>
        <begin position="290"/>
        <end position="314"/>
    </location>
</feature>
<keyword evidence="9" id="KW-0175">Coiled coil</keyword>
<evidence type="ECO:0000256" key="11">
    <source>
        <dbReference type="SAM" id="Phobius"/>
    </source>
</evidence>
<keyword evidence="3" id="KW-0153">Cholesterol metabolism</keyword>
<dbReference type="Proteomes" id="UP000663848">
    <property type="component" value="Unassembled WGS sequence"/>
</dbReference>
<comment type="similarity">
    <text evidence="2">Belongs to the INSIG family.</text>
</comment>
<dbReference type="Pfam" id="PF07281">
    <property type="entry name" value="INSIG"/>
    <property type="match status" value="1"/>
</dbReference>
<evidence type="ECO:0000256" key="6">
    <source>
        <dbReference type="ARBA" id="ARBA00022989"/>
    </source>
</evidence>
<organism evidence="12 13">
    <name type="scientific">Rotaria socialis</name>
    <dbReference type="NCBI Taxonomy" id="392032"/>
    <lineage>
        <taxon>Eukaryota</taxon>
        <taxon>Metazoa</taxon>
        <taxon>Spiralia</taxon>
        <taxon>Gnathifera</taxon>
        <taxon>Rotifera</taxon>
        <taxon>Eurotatoria</taxon>
        <taxon>Bdelloidea</taxon>
        <taxon>Philodinida</taxon>
        <taxon>Philodinidae</taxon>
        <taxon>Rotaria</taxon>
    </lineage>
</organism>
<evidence type="ECO:0000256" key="4">
    <source>
        <dbReference type="ARBA" id="ARBA00022692"/>
    </source>
</evidence>
<feature type="compositionally biased region" description="Basic residues" evidence="10">
    <location>
        <begin position="1"/>
        <end position="11"/>
    </location>
</feature>
<evidence type="ECO:0000256" key="5">
    <source>
        <dbReference type="ARBA" id="ARBA00022824"/>
    </source>
</evidence>
<dbReference type="PANTHER" id="PTHR15301:SF3">
    <property type="entry name" value="PROTEIN NSG1-RELATED"/>
    <property type="match status" value="1"/>
</dbReference>
<evidence type="ECO:0000256" key="8">
    <source>
        <dbReference type="ARBA" id="ARBA00023166"/>
    </source>
</evidence>
<evidence type="ECO:0000313" key="12">
    <source>
        <dbReference type="EMBL" id="CAF4610176.1"/>
    </source>
</evidence>
<keyword evidence="7 11" id="KW-0472">Membrane</keyword>
<evidence type="ECO:0000313" key="13">
    <source>
        <dbReference type="Proteomes" id="UP000663848"/>
    </source>
</evidence>
<comment type="subcellular location">
    <subcellularLocation>
        <location evidence="1">Endoplasmic reticulum membrane</location>
        <topology evidence="1">Multi-pass membrane protein</topology>
    </subcellularLocation>
</comment>
<feature type="coiled-coil region" evidence="9">
    <location>
        <begin position="76"/>
        <end position="103"/>
    </location>
</feature>
<name>A0A821CPW9_9BILA</name>
<evidence type="ECO:0000256" key="9">
    <source>
        <dbReference type="SAM" id="Coils"/>
    </source>
</evidence>
<proteinExistence type="inferred from homology"/>
<dbReference type="EMBL" id="CAJOBR010001457">
    <property type="protein sequence ID" value="CAF4610176.1"/>
    <property type="molecule type" value="Genomic_DNA"/>
</dbReference>
<gene>
    <name evidence="12" type="ORF">QYT958_LOCUS12160</name>
</gene>
<dbReference type="InterPro" id="IPR025929">
    <property type="entry name" value="INSIG_fam"/>
</dbReference>
<dbReference type="GO" id="GO:0005789">
    <property type="term" value="C:endoplasmic reticulum membrane"/>
    <property type="evidence" value="ECO:0007669"/>
    <property type="project" value="UniProtKB-SubCell"/>
</dbReference>
<feature type="transmembrane region" description="Helical" evidence="11">
    <location>
        <begin position="383"/>
        <end position="404"/>
    </location>
</feature>
<dbReference type="AlphaFoldDB" id="A0A821CPW9"/>
<dbReference type="GO" id="GO:0008203">
    <property type="term" value="P:cholesterol metabolic process"/>
    <property type="evidence" value="ECO:0007669"/>
    <property type="project" value="UniProtKB-KW"/>
</dbReference>
<feature type="transmembrane region" description="Helical" evidence="11">
    <location>
        <begin position="360"/>
        <end position="377"/>
    </location>
</feature>
<dbReference type="PANTHER" id="PTHR15301">
    <property type="entry name" value="INSULIN-INDUCED GENE 1"/>
    <property type="match status" value="1"/>
</dbReference>
<evidence type="ECO:0000256" key="2">
    <source>
        <dbReference type="ARBA" id="ARBA00007475"/>
    </source>
</evidence>
<sequence>MVRVKHQKSGRRNYYQNKNSNVSHTTSSYKNTIQIDQHGFFVTFCSSKELFVRNEVYNLLNRFADQLFGAEFSDEKEVETADLDDLDSALENEKDKLKSSNKKVRRFQIVKSGAKHSFFVITTLPILSINKLTESIFDTTIQAKEQHSRYIERLLPISFICKAYDDDLRQLIIKRKFIDQLLSLDTENSTVWFDVQAKKSNNTLLKSSQLEEIIIGDLLSRKPEDLNGKVFKHTEKYIGIQQQMASMLFRSVSVYSLRSFILFIFGCTLAVVLMSFQYEHKLSLFNSPRLMLTLPALSLVSVCGFGAALVGLLYPKLMSPDDHTSTLDDSDDTIQKSRICKSLVIFVGINHLCAKIPFQSDLHFSIIVVCLCIGFWWCFDRSIVAFTFSSVLSLILTMTTEILLRAGALEYTNSDLYLKTCVPCLTFAGAILTIQITKFLSQNNQSLPSNIQIQQDHLHNE</sequence>
<keyword evidence="6 11" id="KW-1133">Transmembrane helix</keyword>
<reference evidence="12" key="1">
    <citation type="submission" date="2021-02" db="EMBL/GenBank/DDBJ databases">
        <authorList>
            <person name="Nowell W R."/>
        </authorList>
    </citation>
    <scope>NUCLEOTIDE SEQUENCE</scope>
</reference>
<feature type="region of interest" description="Disordered" evidence="10">
    <location>
        <begin position="1"/>
        <end position="24"/>
    </location>
</feature>
<evidence type="ECO:0000256" key="7">
    <source>
        <dbReference type="ARBA" id="ARBA00023136"/>
    </source>
</evidence>
<keyword evidence="4 11" id="KW-0812">Transmembrane</keyword>
<evidence type="ECO:0000256" key="1">
    <source>
        <dbReference type="ARBA" id="ARBA00004477"/>
    </source>
</evidence>
<keyword evidence="8" id="KW-1207">Sterol metabolism</keyword>
<evidence type="ECO:0000256" key="10">
    <source>
        <dbReference type="SAM" id="MobiDB-lite"/>
    </source>
</evidence>
<keyword evidence="5" id="KW-0256">Endoplasmic reticulum</keyword>
<keyword evidence="8" id="KW-0753">Steroid metabolism</keyword>
<feature type="compositionally biased region" description="Polar residues" evidence="10">
    <location>
        <begin position="14"/>
        <end position="24"/>
    </location>
</feature>
<accession>A0A821CPW9</accession>
<evidence type="ECO:0000256" key="3">
    <source>
        <dbReference type="ARBA" id="ARBA00022548"/>
    </source>
</evidence>